<sequence>MELASEDSPPLVCLSRSSPVQCSEDFGYAYQGHRLYINENEDPSLTSETTGCVEEATVQDHLYNVQDFLTISEVEMRASEDGTAGRVLQRLIQERRRYGPRNENMNLLAIQHQASGSTGQPSNAASTLSSTENLSQEDPQMVNHSARQEPQGQEHQVDNTAMEKQPPAAQPQLNNEELPSYEEAKAQSQLFRGQQPVTVGAGYYVTGVVANQKLRTEGRPTVARASSGQAHKDEALKELKQGHVRSLSERIMQLSLEKNGAKQHPLTSGITKGLKSETPSPVPLPGKGQDLRGPPPDYPFKAKQVMSPVNKTPEHGLFYNDQHTGGLQDALMNYSAPQPVRTEIAVLRYQPPPEYGVTSRQCQQPFQSMPAQHHSPMSSQGSSGSGPPHSACLPPAPSAMPAQAVPATPPNQQLPPDAFAIVERAQQMVEILSKDNRVLRHELEAFYEKTDKLQKFEMEIQRISEAYESLVKSTTKREALDKAMRNKLEGEIRRLHDFNRDLRERLETASRQLARREYEGHGEAEEQYASQNKEHLKEREKLEAELTTLRAASEDQRRHMESLDQALGIAQSKVARLEEELQKKQVYVEKVEKLQQALTQLQAAGEKREQLERRLRTRLERELEALRMQQRHPNSPAAIVPEYNAPALMELLREKEETILSLEADMIKWEQKYLEETAMRHFAMDAAATAAAQRDTTIINHSRHGSYSDNASAIRMWQEEEQITQANRRCLDMEHTIKNLHAKIIEQDAMIKVLQQRSRKETGKTDSPNLRPARSVPSIAAATTVTGIHSRQTSLTNSQMAAEKKDDKFWKGSIGLLLGKDSNEQPSLTALSLPSSFLPPTTSSVTMSPCHVKTGSKDSSTQTDKKTNELFWPNSASFPGRGRLTTTPSSSPILRHTTNKGSGDKLENCGSLGRLQDSKGRASNLGHKPDFSDGDMMEVLI</sequence>
<comment type="caution">
    <text evidence="8">The sequence shown here is derived from an EMBL/GenBank/DDBJ whole genome shotgun (WGS) entry which is preliminary data.</text>
</comment>
<dbReference type="InterPro" id="IPR009114">
    <property type="entry name" value="Angiomotin"/>
</dbReference>
<evidence type="ECO:0000256" key="4">
    <source>
        <dbReference type="ARBA" id="ARBA00022949"/>
    </source>
</evidence>
<keyword evidence="3" id="KW-0597">Phosphoprotein</keyword>
<feature type="region of interest" description="Disordered" evidence="6">
    <location>
        <begin position="756"/>
        <end position="803"/>
    </location>
</feature>
<dbReference type="Pfam" id="PF12240">
    <property type="entry name" value="Angiomotin_C"/>
    <property type="match status" value="1"/>
</dbReference>
<dbReference type="PANTHER" id="PTHR14826">
    <property type="entry name" value="ANGIOMOTIN"/>
    <property type="match status" value="1"/>
</dbReference>
<dbReference type="PRINTS" id="PR01807">
    <property type="entry name" value="ANGIOMOTIN"/>
</dbReference>
<feature type="region of interest" description="Disordered" evidence="6">
    <location>
        <begin position="114"/>
        <end position="173"/>
    </location>
</feature>
<feature type="compositionally biased region" description="Polar residues" evidence="6">
    <location>
        <begin position="114"/>
        <end position="154"/>
    </location>
</feature>
<feature type="region of interest" description="Disordered" evidence="6">
    <location>
        <begin position="355"/>
        <end position="415"/>
    </location>
</feature>
<accession>A0AAV7NDS3</accession>
<proteinExistence type="inferred from homology"/>
<dbReference type="GO" id="GO:0030334">
    <property type="term" value="P:regulation of cell migration"/>
    <property type="evidence" value="ECO:0007669"/>
    <property type="project" value="TreeGrafter"/>
</dbReference>
<evidence type="ECO:0000256" key="3">
    <source>
        <dbReference type="ARBA" id="ARBA00022553"/>
    </source>
</evidence>
<name>A0AAV7NDS3_PLEWA</name>
<reference evidence="8" key="1">
    <citation type="journal article" date="2022" name="bioRxiv">
        <title>Sequencing and chromosome-scale assembly of the giantPleurodeles waltlgenome.</title>
        <authorList>
            <person name="Brown T."/>
            <person name="Elewa A."/>
            <person name="Iarovenko S."/>
            <person name="Subramanian E."/>
            <person name="Araus A.J."/>
            <person name="Petzold A."/>
            <person name="Susuki M."/>
            <person name="Suzuki K.-i.T."/>
            <person name="Hayashi T."/>
            <person name="Toyoda A."/>
            <person name="Oliveira C."/>
            <person name="Osipova E."/>
            <person name="Leigh N.D."/>
            <person name="Simon A."/>
            <person name="Yun M.H."/>
        </authorList>
    </citation>
    <scope>NUCLEOTIDE SEQUENCE</scope>
    <source>
        <strain evidence="8">20211129_DDA</strain>
        <tissue evidence="8">Liver</tissue>
    </source>
</reference>
<dbReference type="Proteomes" id="UP001066276">
    <property type="component" value="Chromosome 8"/>
</dbReference>
<comment type="similarity">
    <text evidence="2">Belongs to the angiomotin family.</text>
</comment>
<evidence type="ECO:0000313" key="8">
    <source>
        <dbReference type="EMBL" id="KAJ1113319.1"/>
    </source>
</evidence>
<dbReference type="GO" id="GO:0003365">
    <property type="term" value="P:establishment of cell polarity involved in ameboidal cell migration"/>
    <property type="evidence" value="ECO:0007669"/>
    <property type="project" value="TreeGrafter"/>
</dbReference>
<dbReference type="AlphaFoldDB" id="A0AAV7NDS3"/>
<keyword evidence="9" id="KW-1185">Reference proteome</keyword>
<dbReference type="GO" id="GO:0005923">
    <property type="term" value="C:bicellular tight junction"/>
    <property type="evidence" value="ECO:0007669"/>
    <property type="project" value="TreeGrafter"/>
</dbReference>
<dbReference type="GO" id="GO:0031410">
    <property type="term" value="C:cytoplasmic vesicle"/>
    <property type="evidence" value="ECO:0007669"/>
    <property type="project" value="TreeGrafter"/>
</dbReference>
<feature type="region of interest" description="Disordered" evidence="6">
    <location>
        <begin position="258"/>
        <end position="292"/>
    </location>
</feature>
<dbReference type="GO" id="GO:0035329">
    <property type="term" value="P:hippo signaling"/>
    <property type="evidence" value="ECO:0007669"/>
    <property type="project" value="TreeGrafter"/>
</dbReference>
<evidence type="ECO:0000256" key="5">
    <source>
        <dbReference type="ARBA" id="ARBA00023054"/>
    </source>
</evidence>
<protein>
    <recommendedName>
        <fullName evidence="7">Angiomotin C-terminal domain-containing protein</fullName>
    </recommendedName>
</protein>
<evidence type="ECO:0000256" key="1">
    <source>
        <dbReference type="ARBA" id="ARBA00004282"/>
    </source>
</evidence>
<feature type="compositionally biased region" description="Polar residues" evidence="6">
    <location>
        <begin position="358"/>
        <end position="370"/>
    </location>
</feature>
<dbReference type="PANTHER" id="PTHR14826:SF12">
    <property type="entry name" value="ANGIOMOTIN-LIKE PROTEIN 1"/>
    <property type="match status" value="1"/>
</dbReference>
<evidence type="ECO:0000256" key="6">
    <source>
        <dbReference type="SAM" id="MobiDB-lite"/>
    </source>
</evidence>
<dbReference type="EMBL" id="JANPWB010000012">
    <property type="protein sequence ID" value="KAJ1113319.1"/>
    <property type="molecule type" value="Genomic_DNA"/>
</dbReference>
<dbReference type="InterPro" id="IPR051747">
    <property type="entry name" value="Angiomotin-like"/>
</dbReference>
<feature type="compositionally biased region" description="Polar residues" evidence="6">
    <location>
        <begin position="781"/>
        <end position="800"/>
    </location>
</feature>
<keyword evidence="4" id="KW-0965">Cell junction</keyword>
<feature type="region of interest" description="Disordered" evidence="6">
    <location>
        <begin position="840"/>
        <end position="935"/>
    </location>
</feature>
<keyword evidence="5" id="KW-0175">Coiled coil</keyword>
<feature type="domain" description="Angiomotin C-terminal" evidence="7">
    <location>
        <begin position="587"/>
        <end position="794"/>
    </location>
</feature>
<dbReference type="GO" id="GO:0030036">
    <property type="term" value="P:actin cytoskeleton organization"/>
    <property type="evidence" value="ECO:0007669"/>
    <property type="project" value="TreeGrafter"/>
</dbReference>
<organism evidence="8 9">
    <name type="scientific">Pleurodeles waltl</name>
    <name type="common">Iberian ribbed newt</name>
    <dbReference type="NCBI Taxonomy" id="8319"/>
    <lineage>
        <taxon>Eukaryota</taxon>
        <taxon>Metazoa</taxon>
        <taxon>Chordata</taxon>
        <taxon>Craniata</taxon>
        <taxon>Vertebrata</taxon>
        <taxon>Euteleostomi</taxon>
        <taxon>Amphibia</taxon>
        <taxon>Batrachia</taxon>
        <taxon>Caudata</taxon>
        <taxon>Salamandroidea</taxon>
        <taxon>Salamandridae</taxon>
        <taxon>Pleurodelinae</taxon>
        <taxon>Pleurodeles</taxon>
    </lineage>
</organism>
<evidence type="ECO:0000256" key="2">
    <source>
        <dbReference type="ARBA" id="ARBA00010300"/>
    </source>
</evidence>
<dbReference type="GO" id="GO:0005886">
    <property type="term" value="C:plasma membrane"/>
    <property type="evidence" value="ECO:0007669"/>
    <property type="project" value="TreeGrafter"/>
</dbReference>
<feature type="region of interest" description="Disordered" evidence="6">
    <location>
        <begin position="516"/>
        <end position="536"/>
    </location>
</feature>
<dbReference type="GO" id="GO:0001525">
    <property type="term" value="P:angiogenesis"/>
    <property type="evidence" value="ECO:0007669"/>
    <property type="project" value="TreeGrafter"/>
</dbReference>
<evidence type="ECO:0000259" key="7">
    <source>
        <dbReference type="Pfam" id="PF12240"/>
    </source>
</evidence>
<dbReference type="InterPro" id="IPR024646">
    <property type="entry name" value="Angiomotin_C"/>
</dbReference>
<feature type="compositionally biased region" description="Low complexity" evidence="6">
    <location>
        <begin position="372"/>
        <end position="390"/>
    </location>
</feature>
<comment type="subcellular location">
    <subcellularLocation>
        <location evidence="1">Cell junction</location>
    </subcellularLocation>
</comment>
<evidence type="ECO:0000313" key="9">
    <source>
        <dbReference type="Proteomes" id="UP001066276"/>
    </source>
</evidence>
<gene>
    <name evidence="8" type="ORF">NDU88_001567</name>
</gene>